<evidence type="ECO:0000256" key="2">
    <source>
        <dbReference type="SAM" id="MobiDB-lite"/>
    </source>
</evidence>
<keyword evidence="1" id="KW-0378">Hydrolase</keyword>
<accession>A0A292PU03</accession>
<name>A0A292PU03_9PEZI</name>
<dbReference type="Proteomes" id="UP001412239">
    <property type="component" value="Unassembled WGS sequence"/>
</dbReference>
<evidence type="ECO:0000259" key="3">
    <source>
        <dbReference type="Pfam" id="PF22784"/>
    </source>
</evidence>
<evidence type="ECO:0000313" key="5">
    <source>
        <dbReference type="Proteomes" id="UP001412239"/>
    </source>
</evidence>
<dbReference type="GO" id="GO:0016791">
    <property type="term" value="F:phosphatase activity"/>
    <property type="evidence" value="ECO:0007669"/>
    <property type="project" value="UniProtKB-ARBA"/>
</dbReference>
<dbReference type="AlphaFoldDB" id="A0A292PU03"/>
<keyword evidence="5" id="KW-1185">Reference proteome</keyword>
<sequence length="321" mass="36030">MFPPGCGNDVPVVGQIYVISLFGTNQVLTGQGGELSLKEYQEGHWDQMWVFHINSDHWHGMKNRSTGCFLGRAEGNKTRCSIRDHRLWEYFSFVRHGLGGYSMMMSPHDGGRRLGLLQRIDSDDKRLTIGEAGTQFGLHLVKNPVFRRFEWVVPDRLARSSAPYYDGEDSDESINETSIEFLHNHGIHNIISLNSVEITPREKGRLRAAKISYSHIIVPECTAPTQEQFDQIWNAYKGALATIVYCGYGDGRTGMAISAIQLCEGRPLGELDFRANGAQCRGQIEALNALSERIHGSETHDDPPDTRDIEPRLCVAPERGE</sequence>
<feature type="compositionally biased region" description="Basic and acidic residues" evidence="2">
    <location>
        <begin position="295"/>
        <end position="311"/>
    </location>
</feature>
<dbReference type="InterPro" id="IPR057023">
    <property type="entry name" value="PTP-SAK"/>
</dbReference>
<evidence type="ECO:0000256" key="1">
    <source>
        <dbReference type="ARBA" id="ARBA00022801"/>
    </source>
</evidence>
<organism evidence="4 5">
    <name type="scientific">Tuber aestivum</name>
    <name type="common">summer truffle</name>
    <dbReference type="NCBI Taxonomy" id="59557"/>
    <lineage>
        <taxon>Eukaryota</taxon>
        <taxon>Fungi</taxon>
        <taxon>Dikarya</taxon>
        <taxon>Ascomycota</taxon>
        <taxon>Pezizomycotina</taxon>
        <taxon>Pezizomycetes</taxon>
        <taxon>Pezizales</taxon>
        <taxon>Tuberaceae</taxon>
        <taxon>Tuber</taxon>
    </lineage>
</organism>
<dbReference type="EMBL" id="LN891056">
    <property type="protein sequence ID" value="CUS10128.1"/>
    <property type="molecule type" value="Genomic_DNA"/>
</dbReference>
<dbReference type="Gene3D" id="3.90.190.10">
    <property type="entry name" value="Protein tyrosine phosphatase superfamily"/>
    <property type="match status" value="1"/>
</dbReference>
<protein>
    <recommendedName>
        <fullName evidence="3">Swiss Army Knife protein DSP-PTPase phosphatase domain-containing protein</fullName>
    </recommendedName>
</protein>
<feature type="domain" description="Swiss Army Knife protein DSP-PTPase phosphatase" evidence="3">
    <location>
        <begin position="147"/>
        <end position="258"/>
    </location>
</feature>
<reference evidence="4" key="1">
    <citation type="submission" date="2015-10" db="EMBL/GenBank/DDBJ databases">
        <authorList>
            <person name="Regsiter A."/>
            <person name="william w."/>
        </authorList>
    </citation>
    <scope>NUCLEOTIDE SEQUENCE</scope>
    <source>
        <strain evidence="4">Montdore</strain>
    </source>
</reference>
<dbReference type="Pfam" id="PF22784">
    <property type="entry name" value="PTP-SAK"/>
    <property type="match status" value="1"/>
</dbReference>
<proteinExistence type="predicted"/>
<evidence type="ECO:0000313" key="4">
    <source>
        <dbReference type="EMBL" id="CUS10128.1"/>
    </source>
</evidence>
<feature type="region of interest" description="Disordered" evidence="2">
    <location>
        <begin position="295"/>
        <end position="321"/>
    </location>
</feature>
<gene>
    <name evidence="4" type="ORF">GSTUAT00005811001</name>
</gene>
<dbReference type="SUPFAM" id="SSF52799">
    <property type="entry name" value="(Phosphotyrosine protein) phosphatases II"/>
    <property type="match status" value="1"/>
</dbReference>
<dbReference type="InterPro" id="IPR029021">
    <property type="entry name" value="Prot-tyrosine_phosphatase-like"/>
</dbReference>